<feature type="transmembrane region" description="Helical" evidence="2">
    <location>
        <begin position="133"/>
        <end position="153"/>
    </location>
</feature>
<evidence type="ECO:0000313" key="5">
    <source>
        <dbReference type="Proteomes" id="UP001163036"/>
    </source>
</evidence>
<proteinExistence type="predicted"/>
<dbReference type="RefSeq" id="WP_258667453.1">
    <property type="nucleotide sequence ID" value="NZ_CP062152.1"/>
</dbReference>
<geneLocation type="plasmid" evidence="4 5">
    <name>pVP-16-VB00198-1</name>
</geneLocation>
<feature type="compositionally biased region" description="Basic and acidic residues" evidence="1">
    <location>
        <begin position="868"/>
        <end position="887"/>
    </location>
</feature>
<feature type="signal peptide" evidence="3">
    <location>
        <begin position="1"/>
        <end position="29"/>
    </location>
</feature>
<protein>
    <submittedName>
        <fullName evidence="4">DotA/TraY family protein</fullName>
    </submittedName>
</protein>
<gene>
    <name evidence="4" type="ORF">M5598_26485</name>
</gene>
<evidence type="ECO:0000313" key="4">
    <source>
        <dbReference type="EMBL" id="UYV29525.1"/>
    </source>
</evidence>
<feature type="region of interest" description="Disordered" evidence="1">
    <location>
        <begin position="865"/>
        <end position="887"/>
    </location>
</feature>
<evidence type="ECO:0000256" key="1">
    <source>
        <dbReference type="SAM" id="MobiDB-lite"/>
    </source>
</evidence>
<accession>A0AA46UPL6</accession>
<dbReference type="AlphaFoldDB" id="A0AA46UPL6"/>
<feature type="transmembrane region" description="Helical" evidence="2">
    <location>
        <begin position="705"/>
        <end position="724"/>
    </location>
</feature>
<dbReference type="EMBL" id="CP097357">
    <property type="protein sequence ID" value="UYV29525.1"/>
    <property type="molecule type" value="Genomic_DNA"/>
</dbReference>
<feature type="transmembrane region" description="Helical" evidence="2">
    <location>
        <begin position="674"/>
        <end position="693"/>
    </location>
</feature>
<dbReference type="InterPro" id="IPR027628">
    <property type="entry name" value="DotA_TraY"/>
</dbReference>
<feature type="transmembrane region" description="Helical" evidence="2">
    <location>
        <begin position="745"/>
        <end position="773"/>
    </location>
</feature>
<keyword evidence="2" id="KW-1133">Transmembrane helix</keyword>
<evidence type="ECO:0000256" key="3">
    <source>
        <dbReference type="SAM" id="SignalP"/>
    </source>
</evidence>
<evidence type="ECO:0000256" key="2">
    <source>
        <dbReference type="SAM" id="Phobius"/>
    </source>
</evidence>
<feature type="transmembrane region" description="Helical" evidence="2">
    <location>
        <begin position="159"/>
        <end position="179"/>
    </location>
</feature>
<keyword evidence="2" id="KW-0812">Transmembrane</keyword>
<sequence>MNINKIPIKNVVVMFFIFFLALGSASAYASDVSYGENSVNSAFNNILNMPVSLDPSDSNVDYFHVWLRIVFGSFIFEPWTNDSGDISILASAVGFTNLLAITFGTVVMVYVLGGGALNSTHSGEVLNRNWSPVWMPIRSVLGIGLVMPVPGIGGGVMSLSQVGIIWLVIFGSNSATFLWNNTASKLTTDGVYGYSPVSPGNKPLLSIVQSLSCVDHNVKSERIIPGYRKPGTDPNKAQIATVDYYTGRTTQIKTVDGSTRKVFEIKQENVFADVVKTDAETYTYRIANVGGLTNLLKSDIQINNVSFQYGCGSIKVLEKNDAIINENESLTASDLDEIKNFETAFSMFQKETLPDAINAAFAIAVDIGDLDKGNPERAYQAVKTPNADGSNEQILRQVESNAERFAKAGAEFQNKITSTIPSYLYRELTGDEKKQVDRITKGGWSAAGLWFIEVGSTQQKVGSFDIDNKIAAPANSGLCKNITENIDASEVCKQSNANYEAAKALISHVYKASNGYVEGIGPKTAKSNSVNIDSYMGKCPSYDDCEIDADVASTLATDTAQSILNHFAGSPITFKTEWLDPVDFGSTSGAGASVSGNMFNPSGFSNPFLTLSSIGHTMNSYAVLGYGIGVGVKAISAAMPAIGEGWVTKVVDGVGVGNAVLRGTASLLSSAGQLLFIIAFSYLACGFVLAYMIPFLPVIAWTNMMIGYLVTVIEASTAAPLAVVQMLLPEGQGILGQRLERAMQLLIVVILKPSLMIIGLIGAITIASLGFTIFNTFFWSAAKMYLHGSPLDLFALIALYTATALAITQTIVSIMYTLPNHILEWFAGGAGNRGFGEDKVGEALKGSVNDIKHKADGIMRTLKFNMRQPKEAPKDKPEPDKDKKDGK</sequence>
<name>A0AA46UPL6_VIBPH</name>
<feature type="chain" id="PRO_5041353347" evidence="3">
    <location>
        <begin position="30"/>
        <end position="887"/>
    </location>
</feature>
<keyword evidence="4" id="KW-0614">Plasmid</keyword>
<feature type="transmembrane region" description="Helical" evidence="2">
    <location>
        <begin position="86"/>
        <end position="112"/>
    </location>
</feature>
<dbReference type="NCBIfam" id="TIGR04346">
    <property type="entry name" value="DotA_TraY"/>
    <property type="match status" value="1"/>
</dbReference>
<feature type="transmembrane region" description="Helical" evidence="2">
    <location>
        <begin position="793"/>
        <end position="816"/>
    </location>
</feature>
<keyword evidence="3" id="KW-0732">Signal</keyword>
<keyword evidence="2" id="KW-0472">Membrane</keyword>
<dbReference type="Proteomes" id="UP001163036">
    <property type="component" value="Plasmid pVP-16-VB00198-1"/>
</dbReference>
<organism evidence="4 5">
    <name type="scientific">Vibrio parahaemolyticus</name>
    <dbReference type="NCBI Taxonomy" id="670"/>
    <lineage>
        <taxon>Bacteria</taxon>
        <taxon>Pseudomonadati</taxon>
        <taxon>Pseudomonadota</taxon>
        <taxon>Gammaproteobacteria</taxon>
        <taxon>Vibrionales</taxon>
        <taxon>Vibrionaceae</taxon>
        <taxon>Vibrio</taxon>
    </lineage>
</organism>
<reference evidence="4" key="1">
    <citation type="submission" date="2022-05" db="EMBL/GenBank/DDBJ databases">
        <title>Megaplasmid of Vibrio parahaemolyticus.</title>
        <authorList>
            <person name="Strauch E."/>
            <person name="Borowiak M."/>
        </authorList>
    </citation>
    <scope>NUCLEOTIDE SEQUENCE</scope>
    <source>
        <strain evidence="4">16-VB00198</strain>
        <plasmid evidence="4">pVP-16-VB00198-1</plasmid>
    </source>
</reference>